<dbReference type="AlphaFoldDB" id="A0A5A7R8T8"/>
<dbReference type="Proteomes" id="UP000325081">
    <property type="component" value="Unassembled WGS sequence"/>
</dbReference>
<dbReference type="InterPro" id="IPR000008">
    <property type="entry name" value="C2_dom"/>
</dbReference>
<dbReference type="CDD" id="cd04051">
    <property type="entry name" value="C2_SRC2_like"/>
    <property type="match status" value="1"/>
</dbReference>
<feature type="compositionally biased region" description="Low complexity" evidence="1">
    <location>
        <begin position="15"/>
        <end position="24"/>
    </location>
</feature>
<dbReference type="InterPro" id="IPR044750">
    <property type="entry name" value="C2_SRC2/BAP"/>
</dbReference>
<keyword evidence="4" id="KW-1185">Reference proteome</keyword>
<dbReference type="EMBL" id="BKCP01010626">
    <property type="protein sequence ID" value="GER53720.1"/>
    <property type="molecule type" value="Genomic_DNA"/>
</dbReference>
<dbReference type="PROSITE" id="PS50004">
    <property type="entry name" value="C2"/>
    <property type="match status" value="1"/>
</dbReference>
<accession>A0A5A7R8T8</accession>
<dbReference type="Gene3D" id="2.60.40.150">
    <property type="entry name" value="C2 domain"/>
    <property type="match status" value="1"/>
</dbReference>
<feature type="region of interest" description="Disordered" evidence="1">
    <location>
        <begin position="361"/>
        <end position="382"/>
    </location>
</feature>
<sequence length="382" mass="41808">MDHPPPVAPPPPSSSPESTISSTEPPAPPSPSSHPRLLEISLISAQDLAPVSKSMQTYAIAWIGPARKHTTRTDNKGHKNPTWNDKFIFNVEVEAEDAVLTVEIYTVSWFRDVLVGVVKVLVNDLVNPTGGARPRGTRFVALQIRRPSGNPQGILNMGVALLDATMRSMPLSGVRNYHHENAKQVHDDNVDDVINKELNSKIHLWRSLSVGSSEVANNDDFPLKSGSICNGSTVENGSELCSDIGPSASIVAAEMSRKLQPQPENLPNPRKYEHIDHHETGSSILEELTVEEARAKGYRRVLTRDGWRKSMAASEDHDDESELLWDNDGRRRHSRRSSDGGLFSCLVYGIEFTIVCGAASKNARANKSGKKNKKTSSEASSA</sequence>
<dbReference type="InterPro" id="IPR035892">
    <property type="entry name" value="C2_domain_sf"/>
</dbReference>
<feature type="domain" description="C2" evidence="2">
    <location>
        <begin position="14"/>
        <end position="135"/>
    </location>
</feature>
<feature type="compositionally biased region" description="Pro residues" evidence="1">
    <location>
        <begin position="1"/>
        <end position="14"/>
    </location>
</feature>
<feature type="region of interest" description="Disordered" evidence="1">
    <location>
        <begin position="1"/>
        <end position="35"/>
    </location>
</feature>
<evidence type="ECO:0000256" key="1">
    <source>
        <dbReference type="SAM" id="MobiDB-lite"/>
    </source>
</evidence>
<dbReference type="SUPFAM" id="SSF49562">
    <property type="entry name" value="C2 domain (Calcium/lipid-binding domain, CaLB)"/>
    <property type="match status" value="1"/>
</dbReference>
<gene>
    <name evidence="3" type="ORF">STAS_31232</name>
</gene>
<dbReference type="GO" id="GO:0006952">
    <property type="term" value="P:defense response"/>
    <property type="evidence" value="ECO:0007669"/>
    <property type="project" value="InterPro"/>
</dbReference>
<reference evidence="4" key="1">
    <citation type="journal article" date="2019" name="Curr. Biol.">
        <title>Genome Sequence of Striga asiatica Provides Insight into the Evolution of Plant Parasitism.</title>
        <authorList>
            <person name="Yoshida S."/>
            <person name="Kim S."/>
            <person name="Wafula E.K."/>
            <person name="Tanskanen J."/>
            <person name="Kim Y.M."/>
            <person name="Honaas L."/>
            <person name="Yang Z."/>
            <person name="Spallek T."/>
            <person name="Conn C.E."/>
            <person name="Ichihashi Y."/>
            <person name="Cheong K."/>
            <person name="Cui S."/>
            <person name="Der J.P."/>
            <person name="Gundlach H."/>
            <person name="Jiao Y."/>
            <person name="Hori C."/>
            <person name="Ishida J.K."/>
            <person name="Kasahara H."/>
            <person name="Kiba T."/>
            <person name="Kim M.S."/>
            <person name="Koo N."/>
            <person name="Laohavisit A."/>
            <person name="Lee Y.H."/>
            <person name="Lumba S."/>
            <person name="McCourt P."/>
            <person name="Mortimer J.C."/>
            <person name="Mutuku J.M."/>
            <person name="Nomura T."/>
            <person name="Sasaki-Sekimoto Y."/>
            <person name="Seto Y."/>
            <person name="Wang Y."/>
            <person name="Wakatake T."/>
            <person name="Sakakibara H."/>
            <person name="Demura T."/>
            <person name="Yamaguchi S."/>
            <person name="Yoneyama K."/>
            <person name="Manabe R.I."/>
            <person name="Nelson D.C."/>
            <person name="Schulman A.H."/>
            <person name="Timko M.P."/>
            <person name="dePamphilis C.W."/>
            <person name="Choi D."/>
            <person name="Shirasu K."/>
        </authorList>
    </citation>
    <scope>NUCLEOTIDE SEQUENCE [LARGE SCALE GENOMIC DNA]</scope>
    <source>
        <strain evidence="4">cv. UVA1</strain>
    </source>
</reference>
<protein>
    <submittedName>
        <fullName evidence="3">Calcium-dependent lipid-binding family protein</fullName>
    </submittedName>
</protein>
<dbReference type="Pfam" id="PF00168">
    <property type="entry name" value="C2"/>
    <property type="match status" value="1"/>
</dbReference>
<proteinExistence type="predicted"/>
<organism evidence="3 4">
    <name type="scientific">Striga asiatica</name>
    <name type="common">Asiatic witchweed</name>
    <name type="synonym">Buchnera asiatica</name>
    <dbReference type="NCBI Taxonomy" id="4170"/>
    <lineage>
        <taxon>Eukaryota</taxon>
        <taxon>Viridiplantae</taxon>
        <taxon>Streptophyta</taxon>
        <taxon>Embryophyta</taxon>
        <taxon>Tracheophyta</taxon>
        <taxon>Spermatophyta</taxon>
        <taxon>Magnoliopsida</taxon>
        <taxon>eudicotyledons</taxon>
        <taxon>Gunneridae</taxon>
        <taxon>Pentapetalae</taxon>
        <taxon>asterids</taxon>
        <taxon>lamiids</taxon>
        <taxon>Lamiales</taxon>
        <taxon>Orobanchaceae</taxon>
        <taxon>Buchnereae</taxon>
        <taxon>Striga</taxon>
    </lineage>
</organism>
<dbReference type="SMART" id="SM00239">
    <property type="entry name" value="C2"/>
    <property type="match status" value="1"/>
</dbReference>
<evidence type="ECO:0000313" key="4">
    <source>
        <dbReference type="Proteomes" id="UP000325081"/>
    </source>
</evidence>
<dbReference type="PANTHER" id="PTHR32246:SF103">
    <property type="entry name" value="CALCIUM-DEPENDENT LIPID-BINDING (CALB DOMAIN) FAMILY PROTEIN"/>
    <property type="match status" value="1"/>
</dbReference>
<name>A0A5A7R8T8_STRAF</name>
<evidence type="ECO:0000313" key="3">
    <source>
        <dbReference type="EMBL" id="GER53720.1"/>
    </source>
</evidence>
<dbReference type="PANTHER" id="PTHR32246">
    <property type="entry name" value="INGRESSION PROTEIN FIC1"/>
    <property type="match status" value="1"/>
</dbReference>
<dbReference type="OrthoDB" id="1909968at2759"/>
<evidence type="ECO:0000259" key="2">
    <source>
        <dbReference type="PROSITE" id="PS50004"/>
    </source>
</evidence>
<comment type="caution">
    <text evidence="3">The sequence shown here is derived from an EMBL/GenBank/DDBJ whole genome shotgun (WGS) entry which is preliminary data.</text>
</comment>